<sequence length="96" mass="11321">MKNYYVYILSCNDDSYYTGITNNIDRRVAEHNSGEDTNAYVFPRRPVKLIWFASFTNPETAIEKEKQIKGWSRKKKEALINGEFHLLPNLSKKKFE</sequence>
<keyword evidence="3" id="KW-0540">Nuclease</keyword>
<dbReference type="GO" id="GO:0004519">
    <property type="term" value="F:endonuclease activity"/>
    <property type="evidence" value="ECO:0007669"/>
    <property type="project" value="UniProtKB-KW"/>
</dbReference>
<dbReference type="AlphaFoldDB" id="G8R3A2"/>
<name>G8R3A2_OWEHD</name>
<keyword evidence="3" id="KW-0255">Endonuclease</keyword>
<comment type="similarity">
    <text evidence="1">Belongs to the UPF0213 family.</text>
</comment>
<evidence type="ECO:0000313" key="4">
    <source>
        <dbReference type="Proteomes" id="UP000005631"/>
    </source>
</evidence>
<evidence type="ECO:0000256" key="1">
    <source>
        <dbReference type="ARBA" id="ARBA00007435"/>
    </source>
</evidence>
<gene>
    <name evidence="3" type="ordered locus">Oweho_0912</name>
</gene>
<dbReference type="PANTHER" id="PTHR34477">
    <property type="entry name" value="UPF0213 PROTEIN YHBQ"/>
    <property type="match status" value="1"/>
</dbReference>
<dbReference type="RefSeq" id="WP_014201284.1">
    <property type="nucleotide sequence ID" value="NC_016599.1"/>
</dbReference>
<accession>G8R3A2</accession>
<dbReference type="eggNOG" id="COG2827">
    <property type="taxonomic scope" value="Bacteria"/>
</dbReference>
<dbReference type="EMBL" id="CP003156">
    <property type="protein sequence ID" value="AEV31923.1"/>
    <property type="molecule type" value="Genomic_DNA"/>
</dbReference>
<proteinExistence type="inferred from homology"/>
<dbReference type="InterPro" id="IPR035901">
    <property type="entry name" value="GIY-YIG_endonuc_sf"/>
</dbReference>
<dbReference type="CDD" id="cd10456">
    <property type="entry name" value="GIY-YIG_UPF0213"/>
    <property type="match status" value="1"/>
</dbReference>
<dbReference type="Gene3D" id="3.40.1440.10">
    <property type="entry name" value="GIY-YIG endonuclease"/>
    <property type="match status" value="1"/>
</dbReference>
<dbReference type="PROSITE" id="PS50164">
    <property type="entry name" value="GIY_YIG"/>
    <property type="match status" value="1"/>
</dbReference>
<dbReference type="KEGG" id="oho:Oweho_0912"/>
<keyword evidence="4" id="KW-1185">Reference proteome</keyword>
<dbReference type="InterPro" id="IPR050190">
    <property type="entry name" value="UPF0213_domain"/>
</dbReference>
<dbReference type="Proteomes" id="UP000005631">
    <property type="component" value="Chromosome"/>
</dbReference>
<dbReference type="InterPro" id="IPR000305">
    <property type="entry name" value="GIY-YIG_endonuc"/>
</dbReference>
<dbReference type="STRING" id="926562.Oweho_0912"/>
<protein>
    <submittedName>
        <fullName evidence="3">Putative endonuclease containing a URI domain</fullName>
    </submittedName>
</protein>
<dbReference type="PANTHER" id="PTHR34477:SF1">
    <property type="entry name" value="UPF0213 PROTEIN YHBQ"/>
    <property type="match status" value="1"/>
</dbReference>
<dbReference type="HOGENOM" id="CLU_135650_4_1_10"/>
<feature type="domain" description="GIY-YIG" evidence="2">
    <location>
        <begin position="2"/>
        <end position="78"/>
    </location>
</feature>
<dbReference type="SUPFAM" id="SSF82771">
    <property type="entry name" value="GIY-YIG endonuclease"/>
    <property type="match status" value="1"/>
</dbReference>
<keyword evidence="3" id="KW-0378">Hydrolase</keyword>
<evidence type="ECO:0000259" key="2">
    <source>
        <dbReference type="PROSITE" id="PS50164"/>
    </source>
</evidence>
<reference evidence="3 4" key="1">
    <citation type="journal article" date="2012" name="Stand. Genomic Sci.">
        <title>Genome sequence of the orange-pigmented seawater bacterium Owenweeksia hongkongensis type strain (UST20020801(T)).</title>
        <authorList>
            <person name="Riedel T."/>
            <person name="Held B."/>
            <person name="Nolan M."/>
            <person name="Lucas S."/>
            <person name="Lapidus A."/>
            <person name="Tice H."/>
            <person name="Del Rio T.G."/>
            <person name="Cheng J.F."/>
            <person name="Han C."/>
            <person name="Tapia R."/>
            <person name="Goodwin L.A."/>
            <person name="Pitluck S."/>
            <person name="Liolios K."/>
            <person name="Mavromatis K."/>
            <person name="Pagani I."/>
            <person name="Ivanova N."/>
            <person name="Mikhailova N."/>
            <person name="Pati A."/>
            <person name="Chen A."/>
            <person name="Palaniappan K."/>
            <person name="Rohde M."/>
            <person name="Tindall B.J."/>
            <person name="Detter J.C."/>
            <person name="Goker M."/>
            <person name="Woyke T."/>
            <person name="Bristow J."/>
            <person name="Eisen J.A."/>
            <person name="Markowitz V."/>
            <person name="Hugenholtz P."/>
            <person name="Klenk H.P."/>
            <person name="Kyrpides N.C."/>
        </authorList>
    </citation>
    <scope>NUCLEOTIDE SEQUENCE</scope>
    <source>
        <strain evidence="4">DSM 17368 / JCM 12287 / NRRL B-23963</strain>
    </source>
</reference>
<evidence type="ECO:0000313" key="3">
    <source>
        <dbReference type="EMBL" id="AEV31923.1"/>
    </source>
</evidence>
<dbReference type="OrthoDB" id="1495241at2"/>
<organism evidence="3 4">
    <name type="scientific">Owenweeksia hongkongensis (strain DSM 17368 / CIP 108786 / JCM 12287 / NRRL B-23963 / UST20020801)</name>
    <dbReference type="NCBI Taxonomy" id="926562"/>
    <lineage>
        <taxon>Bacteria</taxon>
        <taxon>Pseudomonadati</taxon>
        <taxon>Bacteroidota</taxon>
        <taxon>Flavobacteriia</taxon>
        <taxon>Flavobacteriales</taxon>
        <taxon>Owenweeksiaceae</taxon>
        <taxon>Owenweeksia</taxon>
    </lineage>
</organism>
<dbReference type="Pfam" id="PF01541">
    <property type="entry name" value="GIY-YIG"/>
    <property type="match status" value="1"/>
</dbReference>